<sequence length="284" mass="33248">MDRYPHTHQQKKTVLALYAIAMSLRNKHVLCTLNLSRHSASESIESILEFSDVGLMTGGVIIQSQCVLLEIWHSMQYKGSDVIRKVVWIIFDEVYYMCDRERGWYGKRALSWPQKTLDSYSSLLRCPMQRGLLIGLQRCFKVAFYFFFYHQIMMTVDACYVRVEWEAYEDIVQVHRQPCHVFYPDYRPTTLQHYVFPSGSDGLYLLVDEKGKYCEDIFHKGMLLCLLVKVRGKGGMENGRRAFRPDIMEAIAWAKGSKFYEIMEITQVFEGSLIRAIRRLDDVL</sequence>
<accession>A0ABC8REF0</accession>
<feature type="domain" description="ATP-dependent RNA helicase Ski2/MTR4 C-terminal" evidence="5">
    <location>
        <begin position="241"/>
        <end position="284"/>
    </location>
</feature>
<keyword evidence="2" id="KW-0378">Hydrolase</keyword>
<dbReference type="Proteomes" id="UP001642360">
    <property type="component" value="Unassembled WGS sequence"/>
</dbReference>
<evidence type="ECO:0000256" key="3">
    <source>
        <dbReference type="ARBA" id="ARBA00022806"/>
    </source>
</evidence>
<dbReference type="InterPro" id="IPR027417">
    <property type="entry name" value="P-loop_NTPase"/>
</dbReference>
<dbReference type="GO" id="GO:0004386">
    <property type="term" value="F:helicase activity"/>
    <property type="evidence" value="ECO:0007669"/>
    <property type="project" value="UniProtKB-KW"/>
</dbReference>
<dbReference type="Gene3D" id="3.40.50.300">
    <property type="entry name" value="P-loop containing nucleotide triphosphate hydrolases"/>
    <property type="match status" value="1"/>
</dbReference>
<comment type="caution">
    <text evidence="6">The sequence shown here is derived from an EMBL/GenBank/DDBJ whole genome shotgun (WGS) entry which is preliminary data.</text>
</comment>
<reference evidence="6 7" key="1">
    <citation type="submission" date="2024-02" db="EMBL/GenBank/DDBJ databases">
        <authorList>
            <person name="Vignale AGUSTIN F."/>
            <person name="Sosa J E."/>
            <person name="Modenutti C."/>
        </authorList>
    </citation>
    <scope>NUCLEOTIDE SEQUENCE [LARGE SCALE GENOMIC DNA]</scope>
</reference>
<dbReference type="GO" id="GO:0005524">
    <property type="term" value="F:ATP binding"/>
    <property type="evidence" value="ECO:0007669"/>
    <property type="project" value="UniProtKB-KW"/>
</dbReference>
<evidence type="ECO:0000313" key="7">
    <source>
        <dbReference type="Proteomes" id="UP001642360"/>
    </source>
</evidence>
<organism evidence="6 7">
    <name type="scientific">Ilex paraguariensis</name>
    <name type="common">yerba mate</name>
    <dbReference type="NCBI Taxonomy" id="185542"/>
    <lineage>
        <taxon>Eukaryota</taxon>
        <taxon>Viridiplantae</taxon>
        <taxon>Streptophyta</taxon>
        <taxon>Embryophyta</taxon>
        <taxon>Tracheophyta</taxon>
        <taxon>Spermatophyta</taxon>
        <taxon>Magnoliopsida</taxon>
        <taxon>eudicotyledons</taxon>
        <taxon>Gunneridae</taxon>
        <taxon>Pentapetalae</taxon>
        <taxon>asterids</taxon>
        <taxon>campanulids</taxon>
        <taxon>Aquifoliales</taxon>
        <taxon>Aquifoliaceae</taxon>
        <taxon>Ilex</taxon>
    </lineage>
</organism>
<keyword evidence="4" id="KW-0067">ATP-binding</keyword>
<dbReference type="InterPro" id="IPR050699">
    <property type="entry name" value="RNA-DNA_Helicase"/>
</dbReference>
<keyword evidence="7" id="KW-1185">Reference proteome</keyword>
<dbReference type="Pfam" id="PF08148">
    <property type="entry name" value="DSHCT"/>
    <property type="match status" value="1"/>
</dbReference>
<proteinExistence type="predicted"/>
<dbReference type="PANTHER" id="PTHR12131:SF25">
    <property type="entry name" value="DEXH-BOX ATP-DEPENDENT RNA HELICASE DEXH9"/>
    <property type="match status" value="1"/>
</dbReference>
<dbReference type="Gene3D" id="1.10.3380.30">
    <property type="match status" value="1"/>
</dbReference>
<evidence type="ECO:0000313" key="6">
    <source>
        <dbReference type="EMBL" id="CAK9140442.1"/>
    </source>
</evidence>
<gene>
    <name evidence="6" type="ORF">ILEXP_LOCUS7896</name>
</gene>
<keyword evidence="3" id="KW-0347">Helicase</keyword>
<dbReference type="EMBL" id="CAUOFW020001042">
    <property type="protein sequence ID" value="CAK9140442.1"/>
    <property type="molecule type" value="Genomic_DNA"/>
</dbReference>
<dbReference type="InterPro" id="IPR012961">
    <property type="entry name" value="Ski2/MTR4_C"/>
</dbReference>
<evidence type="ECO:0000256" key="2">
    <source>
        <dbReference type="ARBA" id="ARBA00022801"/>
    </source>
</evidence>
<keyword evidence="1" id="KW-0547">Nucleotide-binding</keyword>
<protein>
    <recommendedName>
        <fullName evidence="5">ATP-dependent RNA helicase Ski2/MTR4 C-terminal domain-containing protein</fullName>
    </recommendedName>
</protein>
<evidence type="ECO:0000256" key="1">
    <source>
        <dbReference type="ARBA" id="ARBA00022741"/>
    </source>
</evidence>
<dbReference type="AlphaFoldDB" id="A0ABC8REF0"/>
<name>A0ABC8REF0_9AQUA</name>
<evidence type="ECO:0000256" key="4">
    <source>
        <dbReference type="ARBA" id="ARBA00022840"/>
    </source>
</evidence>
<evidence type="ECO:0000259" key="5">
    <source>
        <dbReference type="Pfam" id="PF08148"/>
    </source>
</evidence>
<dbReference type="PANTHER" id="PTHR12131">
    <property type="entry name" value="ATP-DEPENDENT RNA AND DNA HELICASE"/>
    <property type="match status" value="1"/>
</dbReference>
<dbReference type="GO" id="GO:0016787">
    <property type="term" value="F:hydrolase activity"/>
    <property type="evidence" value="ECO:0007669"/>
    <property type="project" value="UniProtKB-KW"/>
</dbReference>